<comment type="caution">
    <text evidence="1">The sequence shown here is derived from an EMBL/GenBank/DDBJ whole genome shotgun (WGS) entry which is preliminary data.</text>
</comment>
<dbReference type="AlphaFoldDB" id="A0AA38CAU8"/>
<accession>A0AA38CAU8</accession>
<evidence type="ECO:0000313" key="1">
    <source>
        <dbReference type="EMBL" id="KAH9298176.1"/>
    </source>
</evidence>
<dbReference type="EMBL" id="JAHRHJ020000010">
    <property type="protein sequence ID" value="KAH9298176.1"/>
    <property type="molecule type" value="Genomic_DNA"/>
</dbReference>
<protein>
    <submittedName>
        <fullName evidence="1">Uncharacterized protein</fullName>
    </submittedName>
</protein>
<sequence length="54" mass="6430">MAYSQLYGSWLDDRLTQIWKGTRRPEINILRMPGNYRNVTYELITINPLIIAFI</sequence>
<keyword evidence="2" id="KW-1185">Reference proteome</keyword>
<dbReference type="Proteomes" id="UP000824469">
    <property type="component" value="Unassembled WGS sequence"/>
</dbReference>
<name>A0AA38CAU8_TAXCH</name>
<proteinExistence type="predicted"/>
<gene>
    <name evidence="1" type="ORF">KI387_029858</name>
</gene>
<reference evidence="1 2" key="1">
    <citation type="journal article" date="2021" name="Nat. Plants">
        <title>The Taxus genome provides insights into paclitaxel biosynthesis.</title>
        <authorList>
            <person name="Xiong X."/>
            <person name="Gou J."/>
            <person name="Liao Q."/>
            <person name="Li Y."/>
            <person name="Zhou Q."/>
            <person name="Bi G."/>
            <person name="Li C."/>
            <person name="Du R."/>
            <person name="Wang X."/>
            <person name="Sun T."/>
            <person name="Guo L."/>
            <person name="Liang H."/>
            <person name="Lu P."/>
            <person name="Wu Y."/>
            <person name="Zhang Z."/>
            <person name="Ro D.K."/>
            <person name="Shang Y."/>
            <person name="Huang S."/>
            <person name="Yan J."/>
        </authorList>
    </citation>
    <scope>NUCLEOTIDE SEQUENCE [LARGE SCALE GENOMIC DNA]</scope>
    <source>
        <strain evidence="1">Ta-2019</strain>
    </source>
</reference>
<evidence type="ECO:0000313" key="2">
    <source>
        <dbReference type="Proteomes" id="UP000824469"/>
    </source>
</evidence>
<organism evidence="1 2">
    <name type="scientific">Taxus chinensis</name>
    <name type="common">Chinese yew</name>
    <name type="synonym">Taxus wallichiana var. chinensis</name>
    <dbReference type="NCBI Taxonomy" id="29808"/>
    <lineage>
        <taxon>Eukaryota</taxon>
        <taxon>Viridiplantae</taxon>
        <taxon>Streptophyta</taxon>
        <taxon>Embryophyta</taxon>
        <taxon>Tracheophyta</taxon>
        <taxon>Spermatophyta</taxon>
        <taxon>Pinopsida</taxon>
        <taxon>Pinidae</taxon>
        <taxon>Conifers II</taxon>
        <taxon>Cupressales</taxon>
        <taxon>Taxaceae</taxon>
        <taxon>Taxus</taxon>
    </lineage>
</organism>
<feature type="non-terminal residue" evidence="1">
    <location>
        <position position="54"/>
    </location>
</feature>